<proteinExistence type="predicted"/>
<sequence length="168" mass="18200">MTTRQSPTAKRPAASVRSPILCPSAQCSDPDRLEGRQVCHKKRIKREVLAYRFLWLLNPAASEPPLEECRLAAASVGRKDSVRWVGGVPALDGSLLDTAHRHAVRAPLEQQQTVGFNNGGDDGRSSSTLIGFRNSALLLCLCKAGGGLDWRRAKLLSVSSVTAQLSLR</sequence>
<dbReference type="AlphaFoldDB" id="A0A4Z2JF32"/>
<keyword evidence="2" id="KW-1185">Reference proteome</keyword>
<reference evidence="1 2" key="1">
    <citation type="submission" date="2019-03" db="EMBL/GenBank/DDBJ databases">
        <title>First draft genome of Liparis tanakae, snailfish: a comprehensive survey of snailfish specific genes.</title>
        <authorList>
            <person name="Kim W."/>
            <person name="Song I."/>
            <person name="Jeong J.-H."/>
            <person name="Kim D."/>
            <person name="Kim S."/>
            <person name="Ryu S."/>
            <person name="Song J.Y."/>
            <person name="Lee S.K."/>
        </authorList>
    </citation>
    <scope>NUCLEOTIDE SEQUENCE [LARGE SCALE GENOMIC DNA]</scope>
    <source>
        <tissue evidence="1">Muscle</tissue>
    </source>
</reference>
<name>A0A4Z2JF32_9TELE</name>
<protein>
    <submittedName>
        <fullName evidence="1">Uncharacterized protein</fullName>
    </submittedName>
</protein>
<evidence type="ECO:0000313" key="1">
    <source>
        <dbReference type="EMBL" id="TNN88577.1"/>
    </source>
</evidence>
<accession>A0A4Z2JF32</accession>
<dbReference type="Proteomes" id="UP000314294">
    <property type="component" value="Unassembled WGS sequence"/>
</dbReference>
<evidence type="ECO:0000313" key="2">
    <source>
        <dbReference type="Proteomes" id="UP000314294"/>
    </source>
</evidence>
<comment type="caution">
    <text evidence="1">The sequence shown here is derived from an EMBL/GenBank/DDBJ whole genome shotgun (WGS) entry which is preliminary data.</text>
</comment>
<gene>
    <name evidence="1" type="ORF">EYF80_001360</name>
</gene>
<dbReference type="EMBL" id="SRLO01000005">
    <property type="protein sequence ID" value="TNN88577.1"/>
    <property type="molecule type" value="Genomic_DNA"/>
</dbReference>
<organism evidence="1 2">
    <name type="scientific">Liparis tanakae</name>
    <name type="common">Tanaka's snailfish</name>
    <dbReference type="NCBI Taxonomy" id="230148"/>
    <lineage>
        <taxon>Eukaryota</taxon>
        <taxon>Metazoa</taxon>
        <taxon>Chordata</taxon>
        <taxon>Craniata</taxon>
        <taxon>Vertebrata</taxon>
        <taxon>Euteleostomi</taxon>
        <taxon>Actinopterygii</taxon>
        <taxon>Neopterygii</taxon>
        <taxon>Teleostei</taxon>
        <taxon>Neoteleostei</taxon>
        <taxon>Acanthomorphata</taxon>
        <taxon>Eupercaria</taxon>
        <taxon>Perciformes</taxon>
        <taxon>Cottioidei</taxon>
        <taxon>Cottales</taxon>
        <taxon>Liparidae</taxon>
        <taxon>Liparis</taxon>
    </lineage>
</organism>